<dbReference type="EMBL" id="CAEZWB010000055">
    <property type="protein sequence ID" value="CAB4646339.1"/>
    <property type="molecule type" value="Genomic_DNA"/>
</dbReference>
<dbReference type="InterPro" id="IPR029033">
    <property type="entry name" value="His_PPase_superfam"/>
</dbReference>
<dbReference type="InterPro" id="IPR013078">
    <property type="entry name" value="His_Pase_superF_clade-1"/>
</dbReference>
<dbReference type="CDD" id="cd07067">
    <property type="entry name" value="HP_PGM_like"/>
    <property type="match status" value="1"/>
</dbReference>
<accession>A0A6J6KES9</accession>
<dbReference type="SMART" id="SM00855">
    <property type="entry name" value="PGAM"/>
    <property type="match status" value="1"/>
</dbReference>
<protein>
    <submittedName>
        <fullName evidence="1">Unannotated protein</fullName>
    </submittedName>
</protein>
<sequence>MPLFLVRHAKAGKRSEWKEDDSTRPLDEKGWAQANAIGVRIAALSPTSLVSSPFLRCSQTLEPLATLTGLTVRTDQHLAEGTDFLQCVEWLSALSEGTVACSHGDVIPPVIEALERRGMQVEGMRDSRKASVWVLEREGDAFVRGTVWAPPKID</sequence>
<reference evidence="1" key="1">
    <citation type="submission" date="2020-05" db="EMBL/GenBank/DDBJ databases">
        <authorList>
            <person name="Chiriac C."/>
            <person name="Salcher M."/>
            <person name="Ghai R."/>
            <person name="Kavagutti S V."/>
        </authorList>
    </citation>
    <scope>NUCLEOTIDE SEQUENCE</scope>
</reference>
<dbReference type="Pfam" id="PF00300">
    <property type="entry name" value="His_Phos_1"/>
    <property type="match status" value="1"/>
</dbReference>
<dbReference type="AlphaFoldDB" id="A0A6J6KES9"/>
<name>A0A6J6KES9_9ZZZZ</name>
<proteinExistence type="predicted"/>
<organism evidence="1">
    <name type="scientific">freshwater metagenome</name>
    <dbReference type="NCBI Taxonomy" id="449393"/>
    <lineage>
        <taxon>unclassified sequences</taxon>
        <taxon>metagenomes</taxon>
        <taxon>ecological metagenomes</taxon>
    </lineage>
</organism>
<evidence type="ECO:0000313" key="1">
    <source>
        <dbReference type="EMBL" id="CAB4646339.1"/>
    </source>
</evidence>
<dbReference type="SUPFAM" id="SSF53254">
    <property type="entry name" value="Phosphoglycerate mutase-like"/>
    <property type="match status" value="1"/>
</dbReference>
<gene>
    <name evidence="1" type="ORF">UFOPK2166_00557</name>
</gene>
<dbReference type="Gene3D" id="3.40.50.1240">
    <property type="entry name" value="Phosphoglycerate mutase-like"/>
    <property type="match status" value="1"/>
</dbReference>